<sequence length="98" mass="10101">MQFFITMVMSFAVAATAIPTLEVRDSVCPPGISTANLQCCAVDVEGVADLDCGAPSRQPRDGEEFRALCSEKGASAMCCSVPVAGQDLVCQNAIGAQG</sequence>
<accession>A0ACC1NLG4</accession>
<organism evidence="1 2">
    <name type="scientific">Zarea fungicola</name>
    <dbReference type="NCBI Taxonomy" id="93591"/>
    <lineage>
        <taxon>Eukaryota</taxon>
        <taxon>Fungi</taxon>
        <taxon>Dikarya</taxon>
        <taxon>Ascomycota</taxon>
        <taxon>Pezizomycotina</taxon>
        <taxon>Sordariomycetes</taxon>
        <taxon>Hypocreomycetidae</taxon>
        <taxon>Hypocreales</taxon>
        <taxon>Cordycipitaceae</taxon>
        <taxon>Zarea</taxon>
    </lineage>
</organism>
<dbReference type="Proteomes" id="UP001143910">
    <property type="component" value="Unassembled WGS sequence"/>
</dbReference>
<keyword evidence="2" id="KW-1185">Reference proteome</keyword>
<reference evidence="1" key="1">
    <citation type="submission" date="2022-08" db="EMBL/GenBank/DDBJ databases">
        <title>Genome Sequence of Lecanicillium fungicola.</title>
        <authorList>
            <person name="Buettner E."/>
        </authorList>
    </citation>
    <scope>NUCLEOTIDE SEQUENCE</scope>
    <source>
        <strain evidence="1">Babe33</strain>
    </source>
</reference>
<name>A0ACC1NLG4_9HYPO</name>
<evidence type="ECO:0000313" key="2">
    <source>
        <dbReference type="Proteomes" id="UP001143910"/>
    </source>
</evidence>
<evidence type="ECO:0000313" key="1">
    <source>
        <dbReference type="EMBL" id="KAJ2979696.1"/>
    </source>
</evidence>
<gene>
    <name evidence="1" type="ORF">NQ176_g3093</name>
</gene>
<proteinExistence type="predicted"/>
<comment type="caution">
    <text evidence="1">The sequence shown here is derived from an EMBL/GenBank/DDBJ whole genome shotgun (WGS) entry which is preliminary data.</text>
</comment>
<protein>
    <submittedName>
        <fullName evidence="1">Uncharacterized protein</fullName>
    </submittedName>
</protein>
<dbReference type="EMBL" id="JANJQO010000259">
    <property type="protein sequence ID" value="KAJ2979696.1"/>
    <property type="molecule type" value="Genomic_DNA"/>
</dbReference>